<dbReference type="SUPFAM" id="SSF53098">
    <property type="entry name" value="Ribonuclease H-like"/>
    <property type="match status" value="1"/>
</dbReference>
<dbReference type="PANTHER" id="PTHR30231">
    <property type="entry name" value="DNA POLYMERASE III SUBUNIT EPSILON"/>
    <property type="match status" value="1"/>
</dbReference>
<dbReference type="GO" id="GO:0045004">
    <property type="term" value="P:DNA replication proofreading"/>
    <property type="evidence" value="ECO:0007669"/>
    <property type="project" value="TreeGrafter"/>
</dbReference>
<dbReference type="SMART" id="SM00479">
    <property type="entry name" value="EXOIII"/>
    <property type="match status" value="1"/>
</dbReference>
<protein>
    <recommendedName>
        <fullName evidence="1">DNA-directed DNA polymerase</fullName>
        <ecNumber evidence="1">2.7.7.7</ecNumber>
    </recommendedName>
</protein>
<dbReference type="AlphaFoldDB" id="A0A8J3AZL8"/>
<dbReference type="InterPro" id="IPR013520">
    <property type="entry name" value="Ribonucl_H"/>
</dbReference>
<dbReference type="Pfam" id="PF00929">
    <property type="entry name" value="RNase_T"/>
    <property type="match status" value="1"/>
</dbReference>
<organism evidence="6 7">
    <name type="scientific">Oxalicibacterium solurbis</name>
    <dbReference type="NCBI Taxonomy" id="69280"/>
    <lineage>
        <taxon>Bacteria</taxon>
        <taxon>Pseudomonadati</taxon>
        <taxon>Pseudomonadota</taxon>
        <taxon>Betaproteobacteria</taxon>
        <taxon>Burkholderiales</taxon>
        <taxon>Oxalobacteraceae</taxon>
        <taxon>Oxalicibacterium</taxon>
    </lineage>
</organism>
<dbReference type="EMBL" id="BMDP01000002">
    <property type="protein sequence ID" value="GGI53922.1"/>
    <property type="molecule type" value="Genomic_DNA"/>
</dbReference>
<evidence type="ECO:0000259" key="5">
    <source>
        <dbReference type="SMART" id="SM00479"/>
    </source>
</evidence>
<evidence type="ECO:0000313" key="7">
    <source>
        <dbReference type="Proteomes" id="UP000627205"/>
    </source>
</evidence>
<proteinExistence type="predicted"/>
<comment type="function">
    <text evidence="2">DNA polymerase III is a complex, multichain enzyme responsible for most of the replicative synthesis in bacteria. The epsilon subunit contain the editing function and is a proofreading 3'-5' exonuclease.</text>
</comment>
<dbReference type="GO" id="GO:0008408">
    <property type="term" value="F:3'-5' exonuclease activity"/>
    <property type="evidence" value="ECO:0007669"/>
    <property type="project" value="TreeGrafter"/>
</dbReference>
<dbReference type="InterPro" id="IPR006054">
    <property type="entry name" value="DnaQ"/>
</dbReference>
<dbReference type="RefSeq" id="WP_188420036.1">
    <property type="nucleotide sequence ID" value="NZ_BMDP01000002.1"/>
</dbReference>
<evidence type="ECO:0000313" key="6">
    <source>
        <dbReference type="EMBL" id="GGI53922.1"/>
    </source>
</evidence>
<dbReference type="InterPro" id="IPR012337">
    <property type="entry name" value="RNaseH-like_sf"/>
</dbReference>
<sequence length="223" mass="25231">MITTDKLLFVDLETTGARQEEDRITEIGIISVESDGRIERWSSFVNPGMPIPAFIQQLTGIHDWMVADAPSFEALMPELQPRLEGGLFIAHNARFDYGFLRHAFARTGYQFHPDILCTVRLSRLLFPQEKKHNLDTLIERHALVPQARHRALADADLLYQLWGKLKTGFADDVFTQAVRKLRQSSPAEVTANEHSKAPRFAGTQNTRMLAALISTTEDFPCPD</sequence>
<dbReference type="CDD" id="cd06127">
    <property type="entry name" value="DEDDh"/>
    <property type="match status" value="1"/>
</dbReference>
<dbReference type="GO" id="GO:0003677">
    <property type="term" value="F:DNA binding"/>
    <property type="evidence" value="ECO:0007669"/>
    <property type="project" value="InterPro"/>
</dbReference>
<evidence type="ECO:0000256" key="3">
    <source>
        <dbReference type="ARBA" id="ARBA00026073"/>
    </source>
</evidence>
<dbReference type="GO" id="GO:0003887">
    <property type="term" value="F:DNA-directed DNA polymerase activity"/>
    <property type="evidence" value="ECO:0007669"/>
    <property type="project" value="UniProtKB-EC"/>
</dbReference>
<accession>A0A8J3AZL8</accession>
<comment type="caution">
    <text evidence="6">The sequence shown here is derived from an EMBL/GenBank/DDBJ whole genome shotgun (WGS) entry which is preliminary data.</text>
</comment>
<dbReference type="EC" id="2.7.7.7" evidence="1"/>
<reference evidence="6" key="1">
    <citation type="journal article" date="2014" name="Int. J. Syst. Evol. Microbiol.">
        <title>Complete genome sequence of Corynebacterium casei LMG S-19264T (=DSM 44701T), isolated from a smear-ripened cheese.</title>
        <authorList>
            <consortium name="US DOE Joint Genome Institute (JGI-PGF)"/>
            <person name="Walter F."/>
            <person name="Albersmeier A."/>
            <person name="Kalinowski J."/>
            <person name="Ruckert C."/>
        </authorList>
    </citation>
    <scope>NUCLEOTIDE SEQUENCE</scope>
    <source>
        <strain evidence="6">CCM 7664</strain>
    </source>
</reference>
<dbReference type="InterPro" id="IPR036397">
    <property type="entry name" value="RNaseH_sf"/>
</dbReference>
<dbReference type="NCBIfam" id="TIGR00573">
    <property type="entry name" value="dnaq"/>
    <property type="match status" value="1"/>
</dbReference>
<gene>
    <name evidence="6" type="ORF">GCM10011430_10960</name>
</gene>
<comment type="subunit">
    <text evidence="3">DNA polymerase III contains a core (composed of alpha, epsilon and theta chains) that associates with a tau subunit. This core dimerizes to form the POLIII' complex. PolIII' associates with the gamma complex (composed of gamma, delta, delta', psi and chi chains) and with the beta chain to form the complete DNA polymerase III complex.</text>
</comment>
<dbReference type="Gene3D" id="3.30.420.10">
    <property type="entry name" value="Ribonuclease H-like superfamily/Ribonuclease H"/>
    <property type="match status" value="1"/>
</dbReference>
<feature type="domain" description="Exonuclease" evidence="5">
    <location>
        <begin position="6"/>
        <end position="171"/>
    </location>
</feature>
<reference evidence="6" key="2">
    <citation type="submission" date="2020-09" db="EMBL/GenBank/DDBJ databases">
        <authorList>
            <person name="Sun Q."/>
            <person name="Sedlacek I."/>
        </authorList>
    </citation>
    <scope>NUCLEOTIDE SEQUENCE</scope>
    <source>
        <strain evidence="6">CCM 7664</strain>
    </source>
</reference>
<name>A0A8J3AZL8_9BURK</name>
<dbReference type="PANTHER" id="PTHR30231:SF37">
    <property type="entry name" value="EXODEOXYRIBONUCLEASE 10"/>
    <property type="match status" value="1"/>
</dbReference>
<keyword evidence="7" id="KW-1185">Reference proteome</keyword>
<dbReference type="Proteomes" id="UP000627205">
    <property type="component" value="Unassembled WGS sequence"/>
</dbReference>
<evidence type="ECO:0000256" key="4">
    <source>
        <dbReference type="ARBA" id="ARBA00049244"/>
    </source>
</evidence>
<comment type="catalytic activity">
    <reaction evidence="4">
        <text>DNA(n) + a 2'-deoxyribonucleoside 5'-triphosphate = DNA(n+1) + diphosphate</text>
        <dbReference type="Rhea" id="RHEA:22508"/>
        <dbReference type="Rhea" id="RHEA-COMP:17339"/>
        <dbReference type="Rhea" id="RHEA-COMP:17340"/>
        <dbReference type="ChEBI" id="CHEBI:33019"/>
        <dbReference type="ChEBI" id="CHEBI:61560"/>
        <dbReference type="ChEBI" id="CHEBI:173112"/>
        <dbReference type="EC" id="2.7.7.7"/>
    </reaction>
</comment>
<evidence type="ECO:0000256" key="2">
    <source>
        <dbReference type="ARBA" id="ARBA00025483"/>
    </source>
</evidence>
<evidence type="ECO:0000256" key="1">
    <source>
        <dbReference type="ARBA" id="ARBA00012417"/>
    </source>
</evidence>
<dbReference type="GO" id="GO:0005829">
    <property type="term" value="C:cytosol"/>
    <property type="evidence" value="ECO:0007669"/>
    <property type="project" value="TreeGrafter"/>
</dbReference>
<dbReference type="FunFam" id="3.30.420.10:FF:000045">
    <property type="entry name" value="3'-5' exonuclease DinG"/>
    <property type="match status" value="1"/>
</dbReference>